<feature type="compositionally biased region" description="Low complexity" evidence="1">
    <location>
        <begin position="638"/>
        <end position="660"/>
    </location>
</feature>
<proteinExistence type="predicted"/>
<feature type="compositionally biased region" description="Polar residues" evidence="1">
    <location>
        <begin position="596"/>
        <end position="610"/>
    </location>
</feature>
<dbReference type="PANTHER" id="PTHR37283:SF1">
    <property type="entry name" value="PH DOMAIN-CONTAINING PROTEIN YHR131C"/>
    <property type="match status" value="1"/>
</dbReference>
<dbReference type="SUPFAM" id="SSF50729">
    <property type="entry name" value="PH domain-like"/>
    <property type="match status" value="1"/>
</dbReference>
<dbReference type="EMBL" id="BFAD01000005">
    <property type="protein sequence ID" value="GBE83799.1"/>
    <property type="molecule type" value="Genomic_DNA"/>
</dbReference>
<dbReference type="PANTHER" id="PTHR37283">
    <property type="entry name" value="PH DOMAIN-CONTAINING PROTEIN YHR131C"/>
    <property type="match status" value="1"/>
</dbReference>
<evidence type="ECO:0000313" key="3">
    <source>
        <dbReference type="Proteomes" id="UP000287166"/>
    </source>
</evidence>
<sequence>MTMEDPPRPQPIPDVKTSHFMVRTSQIFKKVSNFRSQRRKSKSKEVVGLYERGTRSMDLNNKAFMPQNVLAIGSRRSADNSDTPSSNGHTSANAPEPVLVNCMQAMRSPGMPEAQHQESVEAIEGLPPESSTTRTHTQEREDATAAGTLAPRLATLPAPMMARYNAQGAARVTHSMVTRQPPMPLLHLPMLPPPTPTQPERLGRPQAPLRSIPALPMQGPSECEQDADHENAVLGDSDSEEDGEDFADAERSAPAHEADGDEDEDGGSSPERVSPSSMNLPQVATTSSFGASFLDGDPAESRRETWNSTGSGDAQPTPVPKPGFTIDYFNAKDLTRQSSRSSIVNRTPRPADLMPSGSRQFAGIGNSSPLLTSPASPRPGLYHHGSRSMVDLLSVSRKGKEVMGTPTMTADSPRKNKLASAGPPTIVEDEQGPSRVRPDSPEDMDPSSPILCRRRSLPTYKHTSEPPPYPSFHPRGGPPVQPRDEEGKEHLPCYSNSIYLCAIMPRKVEFSKPGEQAKDRKWRRVLCVLDGTVFRVYKCPPSAAGVTAIEAWWENKVGVGDITVINPNRGTSSGTRVSAVKSTPSTEGGDEKVTHSVPSGSLTASQRAPTQPQPVQPSPSPSSRSKFHLAASLLHPNRTNSSSRSVLPSSSTNSRSRLSVDTQREDSPVSPPISSRQSSDNTSSSSRSGYMSNSTSRTTVTVPSPTARSNSNGTSSASSFLRSRMPHSPSVNSEFPPNSAQSIVEPDKRDLISSFTLQHAESGLASDYTKRKNVIRVRLEGEQSLLQAQDVASVIEWIEGIQAATNIALDLDERPMPRGPMFPRRRRRRRPATGHETVQSLRSPRPEGV</sequence>
<feature type="region of interest" description="Disordered" evidence="1">
    <location>
        <begin position="565"/>
        <end position="742"/>
    </location>
</feature>
<gene>
    <name evidence="2" type="ORF">SCP_0508560</name>
</gene>
<accession>A0A401GNS6</accession>
<dbReference type="OrthoDB" id="5865767at2759"/>
<feature type="region of interest" description="Disordered" evidence="1">
    <location>
        <begin position="124"/>
        <end position="149"/>
    </location>
</feature>
<reference evidence="2 3" key="1">
    <citation type="journal article" date="2018" name="Sci. Rep.">
        <title>Genome sequence of the cauliflower mushroom Sparassis crispa (Hanabiratake) and its association with beneficial usage.</title>
        <authorList>
            <person name="Kiyama R."/>
            <person name="Furutani Y."/>
            <person name="Kawaguchi K."/>
            <person name="Nakanishi T."/>
        </authorList>
    </citation>
    <scope>NUCLEOTIDE SEQUENCE [LARGE SCALE GENOMIC DNA]</scope>
</reference>
<dbReference type="Proteomes" id="UP000287166">
    <property type="component" value="Unassembled WGS sequence"/>
</dbReference>
<feature type="region of interest" description="Disordered" evidence="1">
    <location>
        <begin position="812"/>
        <end position="849"/>
    </location>
</feature>
<feature type="compositionally biased region" description="Basic residues" evidence="1">
    <location>
        <begin position="823"/>
        <end position="832"/>
    </location>
</feature>
<feature type="region of interest" description="Disordered" evidence="1">
    <location>
        <begin position="403"/>
        <end position="488"/>
    </location>
</feature>
<evidence type="ECO:0000256" key="1">
    <source>
        <dbReference type="SAM" id="MobiDB-lite"/>
    </source>
</evidence>
<comment type="caution">
    <text evidence="2">The sequence shown here is derived from an EMBL/GenBank/DDBJ whole genome shotgun (WGS) entry which is preliminary data.</text>
</comment>
<dbReference type="AlphaFoldDB" id="A0A401GNS6"/>
<dbReference type="STRING" id="139825.A0A401GNS6"/>
<dbReference type="InterPro" id="IPR011993">
    <property type="entry name" value="PH-like_dom_sf"/>
</dbReference>
<protein>
    <recommendedName>
        <fullName evidence="4">PH domain-containing protein</fullName>
    </recommendedName>
</protein>
<keyword evidence="3" id="KW-1185">Reference proteome</keyword>
<evidence type="ECO:0008006" key="4">
    <source>
        <dbReference type="Google" id="ProtNLM"/>
    </source>
</evidence>
<feature type="compositionally biased region" description="Polar residues" evidence="1">
    <location>
        <begin position="365"/>
        <end position="375"/>
    </location>
</feature>
<feature type="compositionally biased region" description="Basic and acidic residues" evidence="1">
    <location>
        <begin position="248"/>
        <end position="258"/>
    </location>
</feature>
<feature type="region of interest" description="Disordered" evidence="1">
    <location>
        <begin position="75"/>
        <end position="96"/>
    </location>
</feature>
<feature type="compositionally biased region" description="Pro residues" evidence="1">
    <location>
        <begin position="465"/>
        <end position="481"/>
    </location>
</feature>
<organism evidence="2 3">
    <name type="scientific">Sparassis crispa</name>
    <dbReference type="NCBI Taxonomy" id="139825"/>
    <lineage>
        <taxon>Eukaryota</taxon>
        <taxon>Fungi</taxon>
        <taxon>Dikarya</taxon>
        <taxon>Basidiomycota</taxon>
        <taxon>Agaricomycotina</taxon>
        <taxon>Agaricomycetes</taxon>
        <taxon>Polyporales</taxon>
        <taxon>Sparassidaceae</taxon>
        <taxon>Sparassis</taxon>
    </lineage>
</organism>
<feature type="compositionally biased region" description="Polar residues" evidence="1">
    <location>
        <begin position="274"/>
        <end position="290"/>
    </location>
</feature>
<dbReference type="RefSeq" id="XP_027614712.1">
    <property type="nucleotide sequence ID" value="XM_027758911.1"/>
</dbReference>
<dbReference type="Gene3D" id="2.30.29.30">
    <property type="entry name" value="Pleckstrin-homology domain (PH domain)/Phosphotyrosine-binding domain (PTB)"/>
    <property type="match status" value="2"/>
</dbReference>
<feature type="compositionally biased region" description="Polar residues" evidence="1">
    <location>
        <begin position="80"/>
        <end position="93"/>
    </location>
</feature>
<feature type="compositionally biased region" description="Polar residues" evidence="1">
    <location>
        <begin position="729"/>
        <end position="742"/>
    </location>
</feature>
<name>A0A401GNS6_9APHY</name>
<feature type="compositionally biased region" description="Polar residues" evidence="1">
    <location>
        <begin position="336"/>
        <end position="345"/>
    </location>
</feature>
<feature type="region of interest" description="Disordered" evidence="1">
    <location>
        <begin position="183"/>
        <end position="386"/>
    </location>
</feature>
<feature type="compositionally biased region" description="Acidic residues" evidence="1">
    <location>
        <begin position="237"/>
        <end position="247"/>
    </location>
</feature>
<feature type="compositionally biased region" description="Polar residues" evidence="1">
    <location>
        <begin position="565"/>
        <end position="586"/>
    </location>
</feature>
<feature type="compositionally biased region" description="Pro residues" evidence="1">
    <location>
        <begin position="611"/>
        <end position="620"/>
    </location>
</feature>
<dbReference type="GeneID" id="38780716"/>
<feature type="compositionally biased region" description="Low complexity" evidence="1">
    <location>
        <begin position="674"/>
        <end position="719"/>
    </location>
</feature>
<evidence type="ECO:0000313" key="2">
    <source>
        <dbReference type="EMBL" id="GBE83799.1"/>
    </source>
</evidence>
<dbReference type="InParanoid" id="A0A401GNS6"/>